<protein>
    <submittedName>
        <fullName evidence="1">Uncharacterized protein</fullName>
    </submittedName>
</protein>
<dbReference type="Proteomes" id="UP000215914">
    <property type="component" value="Unassembled WGS sequence"/>
</dbReference>
<organism evidence="1 2">
    <name type="scientific">Helianthus annuus</name>
    <name type="common">Common sunflower</name>
    <dbReference type="NCBI Taxonomy" id="4232"/>
    <lineage>
        <taxon>Eukaryota</taxon>
        <taxon>Viridiplantae</taxon>
        <taxon>Streptophyta</taxon>
        <taxon>Embryophyta</taxon>
        <taxon>Tracheophyta</taxon>
        <taxon>Spermatophyta</taxon>
        <taxon>Magnoliopsida</taxon>
        <taxon>eudicotyledons</taxon>
        <taxon>Gunneridae</taxon>
        <taxon>Pentapetalae</taxon>
        <taxon>asterids</taxon>
        <taxon>campanulids</taxon>
        <taxon>Asterales</taxon>
        <taxon>Asteraceae</taxon>
        <taxon>Asteroideae</taxon>
        <taxon>Heliantheae alliance</taxon>
        <taxon>Heliantheae</taxon>
        <taxon>Helianthus</taxon>
    </lineage>
</organism>
<reference evidence="1" key="2">
    <citation type="submission" date="2020-06" db="EMBL/GenBank/DDBJ databases">
        <title>Helianthus annuus Genome sequencing and assembly Release 2.</title>
        <authorList>
            <person name="Gouzy J."/>
            <person name="Langlade N."/>
            <person name="Munos S."/>
        </authorList>
    </citation>
    <scope>NUCLEOTIDE SEQUENCE</scope>
    <source>
        <tissue evidence="1">Leaves</tissue>
    </source>
</reference>
<dbReference type="Gramene" id="mRNA:HanXRQr2_Chr13g0589941">
    <property type="protein sequence ID" value="CDS:HanXRQr2_Chr13g0589941.1"/>
    <property type="gene ID" value="HanXRQr2_Chr13g0589941"/>
</dbReference>
<evidence type="ECO:0000313" key="1">
    <source>
        <dbReference type="EMBL" id="KAF5773561.1"/>
    </source>
</evidence>
<comment type="caution">
    <text evidence="1">The sequence shown here is derived from an EMBL/GenBank/DDBJ whole genome shotgun (WGS) entry which is preliminary data.</text>
</comment>
<keyword evidence="2" id="KW-1185">Reference proteome</keyword>
<sequence length="63" mass="6738">MDLLAVPTVVDTAEFMEAVVAEEMDLLAVPTVVDTEAVVAVMEAVVSEQTTNTKKYTLPLQAV</sequence>
<reference evidence="1" key="1">
    <citation type="journal article" date="2017" name="Nature">
        <title>The sunflower genome provides insights into oil metabolism, flowering and Asterid evolution.</title>
        <authorList>
            <person name="Badouin H."/>
            <person name="Gouzy J."/>
            <person name="Grassa C.J."/>
            <person name="Murat F."/>
            <person name="Staton S.E."/>
            <person name="Cottret L."/>
            <person name="Lelandais-Briere C."/>
            <person name="Owens G.L."/>
            <person name="Carrere S."/>
            <person name="Mayjonade B."/>
            <person name="Legrand L."/>
            <person name="Gill N."/>
            <person name="Kane N.C."/>
            <person name="Bowers J.E."/>
            <person name="Hubner S."/>
            <person name="Bellec A."/>
            <person name="Berard A."/>
            <person name="Berges H."/>
            <person name="Blanchet N."/>
            <person name="Boniface M.C."/>
            <person name="Brunel D."/>
            <person name="Catrice O."/>
            <person name="Chaidir N."/>
            <person name="Claudel C."/>
            <person name="Donnadieu C."/>
            <person name="Faraut T."/>
            <person name="Fievet G."/>
            <person name="Helmstetter N."/>
            <person name="King M."/>
            <person name="Knapp S.J."/>
            <person name="Lai Z."/>
            <person name="Le Paslier M.C."/>
            <person name="Lippi Y."/>
            <person name="Lorenzon L."/>
            <person name="Mandel J.R."/>
            <person name="Marage G."/>
            <person name="Marchand G."/>
            <person name="Marquand E."/>
            <person name="Bret-Mestries E."/>
            <person name="Morien E."/>
            <person name="Nambeesan S."/>
            <person name="Nguyen T."/>
            <person name="Pegot-Espagnet P."/>
            <person name="Pouilly N."/>
            <person name="Raftis F."/>
            <person name="Sallet E."/>
            <person name="Schiex T."/>
            <person name="Thomas J."/>
            <person name="Vandecasteele C."/>
            <person name="Vares D."/>
            <person name="Vear F."/>
            <person name="Vautrin S."/>
            <person name="Crespi M."/>
            <person name="Mangin B."/>
            <person name="Burke J.M."/>
            <person name="Salse J."/>
            <person name="Munos S."/>
            <person name="Vincourt P."/>
            <person name="Rieseberg L.H."/>
            <person name="Langlade N.B."/>
        </authorList>
    </citation>
    <scope>NUCLEOTIDE SEQUENCE</scope>
    <source>
        <tissue evidence="1">Leaves</tissue>
    </source>
</reference>
<dbReference type="EMBL" id="MNCJ02000328">
    <property type="protein sequence ID" value="KAF5773561.1"/>
    <property type="molecule type" value="Genomic_DNA"/>
</dbReference>
<name>A0A9K3HC36_HELAN</name>
<accession>A0A9K3HC36</accession>
<dbReference type="AlphaFoldDB" id="A0A9K3HC36"/>
<evidence type="ECO:0000313" key="2">
    <source>
        <dbReference type="Proteomes" id="UP000215914"/>
    </source>
</evidence>
<proteinExistence type="predicted"/>
<gene>
    <name evidence="1" type="ORF">HanXRQr2_Chr13g0589941</name>
</gene>